<gene>
    <name evidence="2" type="ORF">QE399_004052</name>
</gene>
<dbReference type="PROSITE" id="PS51318">
    <property type="entry name" value="TAT"/>
    <property type="match status" value="1"/>
</dbReference>
<protein>
    <submittedName>
        <fullName evidence="2">Secreted hydrolase</fullName>
    </submittedName>
</protein>
<comment type="caution">
    <text evidence="2">The sequence shown here is derived from an EMBL/GenBank/DDBJ whole genome shotgun (WGS) entry which is preliminary data.</text>
</comment>
<reference evidence="2 3" key="1">
    <citation type="submission" date="2023-08" db="EMBL/GenBank/DDBJ databases">
        <title>Functional and genomic diversity of the sorghum phyllosphere microbiome.</title>
        <authorList>
            <person name="Shade A."/>
        </authorList>
    </citation>
    <scope>NUCLEOTIDE SEQUENCE [LARGE SCALE GENOMIC DNA]</scope>
    <source>
        <strain evidence="2 3">SORGH_AS_0335</strain>
    </source>
</reference>
<dbReference type="InterPro" id="IPR006311">
    <property type="entry name" value="TAT_signal"/>
</dbReference>
<keyword evidence="3" id="KW-1185">Reference proteome</keyword>
<keyword evidence="2" id="KW-0378">Hydrolase</keyword>
<proteinExistence type="predicted"/>
<name>A0ABU1IGL6_9BURK</name>
<dbReference type="PANTHER" id="PTHR38591">
    <property type="entry name" value="HYDROLASE"/>
    <property type="match status" value="1"/>
</dbReference>
<feature type="domain" description="AttH" evidence="1">
    <location>
        <begin position="62"/>
        <end position="251"/>
    </location>
</feature>
<dbReference type="RefSeq" id="WP_405044018.1">
    <property type="nucleotide sequence ID" value="NZ_JAVIZX010000001.1"/>
</dbReference>
<dbReference type="Pfam" id="PF07143">
    <property type="entry name" value="CrtC"/>
    <property type="match status" value="1"/>
</dbReference>
<organism evidence="2 3">
    <name type="scientific">Paracidovorax wautersii</name>
    <dbReference type="NCBI Taxonomy" id="1177982"/>
    <lineage>
        <taxon>Bacteria</taxon>
        <taxon>Pseudomonadati</taxon>
        <taxon>Pseudomonadota</taxon>
        <taxon>Betaproteobacteria</taxon>
        <taxon>Burkholderiales</taxon>
        <taxon>Comamonadaceae</taxon>
        <taxon>Paracidovorax</taxon>
    </lineage>
</organism>
<accession>A0ABU1IGL6</accession>
<dbReference type="PANTHER" id="PTHR38591:SF1">
    <property type="entry name" value="BLL1000 PROTEIN"/>
    <property type="match status" value="1"/>
</dbReference>
<sequence length="392" mass="42232">MPPGPRIPGPGAATRRRWLLALAGLGGGMAAGSLWPVGAAWALPERTLAFPRDHGSHADLRTEWWYITGQAWAGGRPWGFQVTFFRSRVEAAQPLQSAFAAKQLIFGHAALTDVQGKRLVHDQRIARAGFGIAGAEEGDTGVRLRDWSLTRTDAAGPGRSRYAARVQGSAFALELQFDSTQPVLLQGRGGLSRKGPDAAQASYYYSQPQLAVSGHIMLQGQRMAVQAPPASSGGADALPTNRAWMDHEWSEALMHPEAVGWDWIGMNLADGSALTAFRLRRADGSALWAGGSVRGAGEQTASVFAHDAVVFTPLRRWRSGHSDAHYPVEWRVQTPAGDFTVHALLDDQELDSQGSTGAIYWEGLSELRDAGGRAVGRGYLEMTGYAKRLQLG</sequence>
<dbReference type="InterPro" id="IPR023374">
    <property type="entry name" value="AttH-like_dom_sf"/>
</dbReference>
<evidence type="ECO:0000259" key="1">
    <source>
        <dbReference type="Pfam" id="PF07143"/>
    </source>
</evidence>
<dbReference type="InterPro" id="IPR010791">
    <property type="entry name" value="AttH_dom"/>
</dbReference>
<dbReference type="EMBL" id="JAVIZX010000001">
    <property type="protein sequence ID" value="MDR6216363.1"/>
    <property type="molecule type" value="Genomic_DNA"/>
</dbReference>
<dbReference type="SUPFAM" id="SSF159245">
    <property type="entry name" value="AttH-like"/>
    <property type="match status" value="1"/>
</dbReference>
<dbReference type="GO" id="GO:0016787">
    <property type="term" value="F:hydrolase activity"/>
    <property type="evidence" value="ECO:0007669"/>
    <property type="project" value="UniProtKB-KW"/>
</dbReference>
<dbReference type="Gene3D" id="2.40.370.10">
    <property type="entry name" value="AttH-like domain"/>
    <property type="match status" value="2"/>
</dbReference>
<dbReference type="Proteomes" id="UP001267710">
    <property type="component" value="Unassembled WGS sequence"/>
</dbReference>
<evidence type="ECO:0000313" key="3">
    <source>
        <dbReference type="Proteomes" id="UP001267710"/>
    </source>
</evidence>
<evidence type="ECO:0000313" key="2">
    <source>
        <dbReference type="EMBL" id="MDR6216363.1"/>
    </source>
</evidence>
<dbReference type="Pfam" id="PF17186">
    <property type="entry name" value="Lipocalin_9"/>
    <property type="match status" value="1"/>
</dbReference>